<dbReference type="PANTHER" id="PTHR31589:SF248">
    <property type="entry name" value="CARBOXYL-TERMINAL PROTEINASE-LIKE PROTEIN (DUF239)-RELATED"/>
    <property type="match status" value="1"/>
</dbReference>
<evidence type="ECO:0000313" key="3">
    <source>
        <dbReference type="Proteomes" id="UP000323000"/>
    </source>
</evidence>
<evidence type="ECO:0000259" key="1">
    <source>
        <dbReference type="PROSITE" id="PS52045"/>
    </source>
</evidence>
<dbReference type="InterPro" id="IPR053168">
    <property type="entry name" value="Glutamic_endopeptidase"/>
</dbReference>
<name>A0A5C7HAR2_9ROSI</name>
<dbReference type="PANTHER" id="PTHR31589">
    <property type="entry name" value="PROTEIN, PUTATIVE (DUF239)-RELATED-RELATED"/>
    <property type="match status" value="1"/>
</dbReference>
<dbReference type="PROSITE" id="PS52045">
    <property type="entry name" value="NEPROSIN_PEP_CD"/>
    <property type="match status" value="1"/>
</dbReference>
<gene>
    <name evidence="2" type="ORF">EZV62_019376</name>
</gene>
<reference evidence="3" key="1">
    <citation type="journal article" date="2019" name="Gigascience">
        <title>De novo genome assembly of the endangered Acer yangbiense, a plant species with extremely small populations endemic to Yunnan Province, China.</title>
        <authorList>
            <person name="Yang J."/>
            <person name="Wariss H.M."/>
            <person name="Tao L."/>
            <person name="Zhang R."/>
            <person name="Yun Q."/>
            <person name="Hollingsworth P."/>
            <person name="Dao Z."/>
            <person name="Luo G."/>
            <person name="Guo H."/>
            <person name="Ma Y."/>
            <person name="Sun W."/>
        </authorList>
    </citation>
    <scope>NUCLEOTIDE SEQUENCE [LARGE SCALE GENOMIC DNA]</scope>
    <source>
        <strain evidence="3">cv. Malutang</strain>
    </source>
</reference>
<dbReference type="Proteomes" id="UP000323000">
    <property type="component" value="Chromosome 9"/>
</dbReference>
<dbReference type="AlphaFoldDB" id="A0A5C7HAR2"/>
<dbReference type="InterPro" id="IPR004314">
    <property type="entry name" value="Neprosin"/>
</dbReference>
<dbReference type="EMBL" id="VAHF01000009">
    <property type="protein sequence ID" value="TXG54120.1"/>
    <property type="molecule type" value="Genomic_DNA"/>
</dbReference>
<feature type="domain" description="Neprosin PEP catalytic" evidence="1">
    <location>
        <begin position="24"/>
        <end position="275"/>
    </location>
</feature>
<organism evidence="2 3">
    <name type="scientific">Acer yangbiense</name>
    <dbReference type="NCBI Taxonomy" id="1000413"/>
    <lineage>
        <taxon>Eukaryota</taxon>
        <taxon>Viridiplantae</taxon>
        <taxon>Streptophyta</taxon>
        <taxon>Embryophyta</taxon>
        <taxon>Tracheophyta</taxon>
        <taxon>Spermatophyta</taxon>
        <taxon>Magnoliopsida</taxon>
        <taxon>eudicotyledons</taxon>
        <taxon>Gunneridae</taxon>
        <taxon>Pentapetalae</taxon>
        <taxon>rosids</taxon>
        <taxon>malvids</taxon>
        <taxon>Sapindales</taxon>
        <taxon>Sapindaceae</taxon>
        <taxon>Hippocastanoideae</taxon>
        <taxon>Acereae</taxon>
        <taxon>Acer</taxon>
    </lineage>
</organism>
<comment type="caution">
    <text evidence="2">The sequence shown here is derived from an EMBL/GenBank/DDBJ whole genome shotgun (WGS) entry which is preliminary data.</text>
</comment>
<keyword evidence="3" id="KW-1185">Reference proteome</keyword>
<dbReference type="Pfam" id="PF03080">
    <property type="entry name" value="Neprosin"/>
    <property type="match status" value="1"/>
</dbReference>
<accession>A0A5C7HAR2</accession>
<proteinExistence type="predicted"/>
<protein>
    <recommendedName>
        <fullName evidence="1">Neprosin PEP catalytic domain-containing protein</fullName>
    </recommendedName>
</protein>
<dbReference type="OrthoDB" id="1741980at2759"/>
<evidence type="ECO:0000313" key="2">
    <source>
        <dbReference type="EMBL" id="TXG54120.1"/>
    </source>
</evidence>
<sequence>MPKHIYEYDCVDIYKQPAFDNVLLKNHKIQFAVFHTKLNKPGIYGARAVIDVYDPPVKMNQVSSAQIWVEGGPPAELNSIQFGWAVSHHFISTFMNNNADASQKTGCYNTMCPGFVQVHPSQHVGQPFENSSVIGGLICATQPLIYKKFLQDPETGNWWLFVDSSSKIGYWPKEILPHLSKAATFVQYGGWTYNSPDGLSPPMGTGRFPSKNIHESCFFAQLQTVNKFNNLVDIERDSLQKVVDNTSCYDAKHWGNRYGTLAQTFSFGGPGGMCGI</sequence>